<reference evidence="1 2" key="1">
    <citation type="submission" date="2014-09" db="EMBL/GenBank/DDBJ databases">
        <title>A draft genome sequence for Xanthomonas axonopodis pv. vasculorum NCPPB 900.</title>
        <authorList>
            <person name="Harrison J."/>
            <person name="Studholme D.J."/>
        </authorList>
    </citation>
    <scope>NUCLEOTIDE SEQUENCE [LARGE SCALE GENOMIC DNA]</scope>
    <source>
        <strain evidence="1 2">NCPPB 900</strain>
    </source>
</reference>
<dbReference type="eggNOG" id="COG5470">
    <property type="taxonomic scope" value="Bacteria"/>
</dbReference>
<sequence length="121" mass="13279">MVAFSPDALGAFLDNEDTSAIVMLNLIRFQPDGGRQRYHQYLRLAEPILTRFGAHIVFSGDGLPVLTTGQAQAWDAVTLVQYPGRSAFRQMIADAAYQQAFEVGRSAIAEIVLQPFHGIAL</sequence>
<dbReference type="Gene3D" id="3.30.70.100">
    <property type="match status" value="1"/>
</dbReference>
<dbReference type="Pfam" id="PF07045">
    <property type="entry name" value="DUF1330"/>
    <property type="match status" value="1"/>
</dbReference>
<name>A0A098Q451_9XANT</name>
<dbReference type="PANTHER" id="PTHR40257:SF1">
    <property type="entry name" value="DUF1330 DOMAIN-CONTAINING PROTEIN"/>
    <property type="match status" value="1"/>
</dbReference>
<dbReference type="InterPro" id="IPR011008">
    <property type="entry name" value="Dimeric_a/b-barrel"/>
</dbReference>
<dbReference type="GeneID" id="58001039"/>
<evidence type="ECO:0000313" key="1">
    <source>
        <dbReference type="EMBL" id="KGE53756.1"/>
    </source>
</evidence>
<dbReference type="SUPFAM" id="SSF54909">
    <property type="entry name" value="Dimeric alpha+beta barrel"/>
    <property type="match status" value="1"/>
</dbReference>
<accession>A0A098Q451</accession>
<dbReference type="STRING" id="325777.GW15_0200240"/>
<gene>
    <name evidence="1" type="ORF">GW15_0200240</name>
</gene>
<dbReference type="PANTHER" id="PTHR40257">
    <property type="match status" value="1"/>
</dbReference>
<comment type="caution">
    <text evidence="1">The sequence shown here is derived from an EMBL/GenBank/DDBJ whole genome shotgun (WGS) entry which is preliminary data.</text>
</comment>
<dbReference type="InterPro" id="IPR010753">
    <property type="entry name" value="DUF1330"/>
</dbReference>
<protein>
    <submittedName>
        <fullName evidence="1">Uncharacterized protein</fullName>
    </submittedName>
</protein>
<dbReference type="HOGENOM" id="CLU_131535_1_0_6"/>
<dbReference type="Proteomes" id="UP000028012">
    <property type="component" value="Unassembled WGS sequence"/>
</dbReference>
<dbReference type="EMBL" id="JPHD02000001">
    <property type="protein sequence ID" value="KGE53756.1"/>
    <property type="molecule type" value="Genomic_DNA"/>
</dbReference>
<dbReference type="RefSeq" id="WP_042820903.1">
    <property type="nucleotide sequence ID" value="NZ_CP053649.1"/>
</dbReference>
<organism evidence="1 2">
    <name type="scientific">Xanthomonas axonopodis pv. vasculorum</name>
    <dbReference type="NCBI Taxonomy" id="325777"/>
    <lineage>
        <taxon>Bacteria</taxon>
        <taxon>Pseudomonadati</taxon>
        <taxon>Pseudomonadota</taxon>
        <taxon>Gammaproteobacteria</taxon>
        <taxon>Lysobacterales</taxon>
        <taxon>Lysobacteraceae</taxon>
        <taxon>Xanthomonas</taxon>
    </lineage>
</organism>
<evidence type="ECO:0000313" key="2">
    <source>
        <dbReference type="Proteomes" id="UP000028012"/>
    </source>
</evidence>
<dbReference type="AlphaFoldDB" id="A0A098Q451"/>
<proteinExistence type="predicted"/>